<evidence type="ECO:0000256" key="1">
    <source>
        <dbReference type="SAM" id="Phobius"/>
    </source>
</evidence>
<feature type="transmembrane region" description="Helical" evidence="1">
    <location>
        <begin position="297"/>
        <end position="318"/>
    </location>
</feature>
<evidence type="ECO:0000259" key="2">
    <source>
        <dbReference type="Pfam" id="PF01757"/>
    </source>
</evidence>
<feature type="transmembrane region" description="Helical" evidence="1">
    <location>
        <begin position="159"/>
        <end position="177"/>
    </location>
</feature>
<evidence type="ECO:0000313" key="4">
    <source>
        <dbReference type="Proteomes" id="UP000824028"/>
    </source>
</evidence>
<sequence length="339" mass="38721">MQDRNNLISFLQVYGILLVVAGHSDYGAPAEPLWRVWIYSFHMPLFMFISGFLLRYGVERKQVALADTPLYGGKGFIWKKVKRLLIPYVVISTLAFFPKALLSQFAARPLEISFSSYVRMLVYPWDNVIIFFWFLPTLFIIFLLVMAGARLLKNLDKPAWHGMLLVALALLHIFNPLEGIMLLNLQGVMAYLFYFCLGYYCCRYQVAKLLEGRIGIPGIFLSGLLSILFVTVVPSFIGKDILMALNGIALSILLGNLYVARQWHFLHHLFGASYAIYLFSWFPQVASQQVFLGITHAPWQVGSLLALVTGVYIPWLIYKWIVRHKKGRVGRWVALLTGQ</sequence>
<organism evidence="3 4">
    <name type="scientific">Candidatus Bacteroides merdigallinarum</name>
    <dbReference type="NCBI Taxonomy" id="2838473"/>
    <lineage>
        <taxon>Bacteria</taxon>
        <taxon>Pseudomonadati</taxon>
        <taxon>Bacteroidota</taxon>
        <taxon>Bacteroidia</taxon>
        <taxon>Bacteroidales</taxon>
        <taxon>Bacteroidaceae</taxon>
        <taxon>Bacteroides</taxon>
    </lineage>
</organism>
<dbReference type="PANTHER" id="PTHR37312:SF1">
    <property type="entry name" value="MEMBRANE-BOUND ACYLTRANSFERASE YKRP-RELATED"/>
    <property type="match status" value="1"/>
</dbReference>
<dbReference type="AlphaFoldDB" id="A0A9D2E842"/>
<reference evidence="3" key="2">
    <citation type="submission" date="2021-04" db="EMBL/GenBank/DDBJ databases">
        <authorList>
            <person name="Gilroy R."/>
        </authorList>
    </citation>
    <scope>NUCLEOTIDE SEQUENCE</scope>
    <source>
        <strain evidence="3">ChiHjej9B8-1298</strain>
    </source>
</reference>
<feature type="transmembrane region" description="Helical" evidence="1">
    <location>
        <begin position="214"/>
        <end position="235"/>
    </location>
</feature>
<feature type="domain" description="Acyltransferase 3" evidence="2">
    <location>
        <begin position="11"/>
        <end position="318"/>
    </location>
</feature>
<keyword evidence="1" id="KW-0472">Membrane</keyword>
<dbReference type="Pfam" id="PF01757">
    <property type="entry name" value="Acyl_transf_3"/>
    <property type="match status" value="1"/>
</dbReference>
<feature type="transmembrane region" description="Helical" evidence="1">
    <location>
        <begin position="7"/>
        <end position="24"/>
    </location>
</feature>
<comment type="caution">
    <text evidence="3">The sequence shown here is derived from an EMBL/GenBank/DDBJ whole genome shotgun (WGS) entry which is preliminary data.</text>
</comment>
<keyword evidence="3" id="KW-0808">Transferase</keyword>
<feature type="transmembrane region" description="Helical" evidence="1">
    <location>
        <begin position="36"/>
        <end position="54"/>
    </location>
</feature>
<dbReference type="InterPro" id="IPR052734">
    <property type="entry name" value="Nod_factor_acetyltransferase"/>
</dbReference>
<feature type="transmembrane region" description="Helical" evidence="1">
    <location>
        <begin position="266"/>
        <end position="285"/>
    </location>
</feature>
<feature type="transmembrane region" description="Helical" evidence="1">
    <location>
        <begin position="127"/>
        <end position="147"/>
    </location>
</feature>
<proteinExistence type="predicted"/>
<feature type="transmembrane region" description="Helical" evidence="1">
    <location>
        <begin position="84"/>
        <end position="107"/>
    </location>
</feature>
<feature type="transmembrane region" description="Helical" evidence="1">
    <location>
        <begin position="183"/>
        <end position="202"/>
    </location>
</feature>
<evidence type="ECO:0000313" key="3">
    <source>
        <dbReference type="EMBL" id="HIZ32535.1"/>
    </source>
</evidence>
<dbReference type="InterPro" id="IPR002656">
    <property type="entry name" value="Acyl_transf_3_dom"/>
</dbReference>
<name>A0A9D2E842_9BACE</name>
<keyword evidence="1" id="KW-1133">Transmembrane helix</keyword>
<keyword evidence="3" id="KW-0012">Acyltransferase</keyword>
<keyword evidence="1" id="KW-0812">Transmembrane</keyword>
<protein>
    <submittedName>
        <fullName evidence="3">Acyltransferase family protein</fullName>
    </submittedName>
</protein>
<dbReference type="Proteomes" id="UP000824028">
    <property type="component" value="Unassembled WGS sequence"/>
</dbReference>
<reference evidence="3" key="1">
    <citation type="journal article" date="2021" name="PeerJ">
        <title>Extensive microbial diversity within the chicken gut microbiome revealed by metagenomics and culture.</title>
        <authorList>
            <person name="Gilroy R."/>
            <person name="Ravi A."/>
            <person name="Getino M."/>
            <person name="Pursley I."/>
            <person name="Horton D.L."/>
            <person name="Alikhan N.F."/>
            <person name="Baker D."/>
            <person name="Gharbi K."/>
            <person name="Hall N."/>
            <person name="Watson M."/>
            <person name="Adriaenssens E.M."/>
            <person name="Foster-Nyarko E."/>
            <person name="Jarju S."/>
            <person name="Secka A."/>
            <person name="Antonio M."/>
            <person name="Oren A."/>
            <person name="Chaudhuri R.R."/>
            <person name="La Ragione R."/>
            <person name="Hildebrand F."/>
            <person name="Pallen M.J."/>
        </authorList>
    </citation>
    <scope>NUCLEOTIDE SEQUENCE</scope>
    <source>
        <strain evidence="3">ChiHjej9B8-1298</strain>
    </source>
</reference>
<dbReference type="PANTHER" id="PTHR37312">
    <property type="entry name" value="MEMBRANE-BOUND ACYLTRANSFERASE YKRP-RELATED"/>
    <property type="match status" value="1"/>
</dbReference>
<dbReference type="EMBL" id="DXBX01000025">
    <property type="protein sequence ID" value="HIZ32535.1"/>
    <property type="molecule type" value="Genomic_DNA"/>
</dbReference>
<feature type="transmembrane region" description="Helical" evidence="1">
    <location>
        <begin position="241"/>
        <end position="259"/>
    </location>
</feature>
<accession>A0A9D2E842</accession>
<gene>
    <name evidence="3" type="ORF">H9814_03155</name>
</gene>
<dbReference type="GO" id="GO:0016747">
    <property type="term" value="F:acyltransferase activity, transferring groups other than amino-acyl groups"/>
    <property type="evidence" value="ECO:0007669"/>
    <property type="project" value="InterPro"/>
</dbReference>